<proteinExistence type="predicted"/>
<dbReference type="Proteomes" id="UP000887578">
    <property type="component" value="Unplaced"/>
</dbReference>
<protein>
    <submittedName>
        <fullName evidence="2">Uncharacterized protein</fullName>
    </submittedName>
</protein>
<dbReference type="AlphaFoldDB" id="A0A914NYN2"/>
<accession>A0A914NYN2</accession>
<reference evidence="2" key="1">
    <citation type="submission" date="2022-11" db="UniProtKB">
        <authorList>
            <consortium name="WormBaseParasite"/>
        </authorList>
    </citation>
    <scope>IDENTIFICATION</scope>
</reference>
<organism evidence="1 2">
    <name type="scientific">Panagrolaimus davidi</name>
    <dbReference type="NCBI Taxonomy" id="227884"/>
    <lineage>
        <taxon>Eukaryota</taxon>
        <taxon>Metazoa</taxon>
        <taxon>Ecdysozoa</taxon>
        <taxon>Nematoda</taxon>
        <taxon>Chromadorea</taxon>
        <taxon>Rhabditida</taxon>
        <taxon>Tylenchina</taxon>
        <taxon>Panagrolaimomorpha</taxon>
        <taxon>Panagrolaimoidea</taxon>
        <taxon>Panagrolaimidae</taxon>
        <taxon>Panagrolaimus</taxon>
    </lineage>
</organism>
<sequence>MAKVRSAKISADILQITSTIKIPKWPPKSDFPNDILKYMKKNATEKEALKLMKTNKYFIRKKCPFIRFGVRVFLTQEYVLQSLSVRYVMNYRIEKLPNNLGIYGTLNIGNANLLSQFISKCVMCDLKDLVFISHFL</sequence>
<dbReference type="WBParaSite" id="PDA_v2.g10516.t1">
    <property type="protein sequence ID" value="PDA_v2.g10516.t1"/>
    <property type="gene ID" value="PDA_v2.g10516"/>
</dbReference>
<keyword evidence="1" id="KW-1185">Reference proteome</keyword>
<name>A0A914NYN2_9BILA</name>
<evidence type="ECO:0000313" key="1">
    <source>
        <dbReference type="Proteomes" id="UP000887578"/>
    </source>
</evidence>
<evidence type="ECO:0000313" key="2">
    <source>
        <dbReference type="WBParaSite" id="PDA_v2.g10516.t1"/>
    </source>
</evidence>